<name>A0A317WW19_9EURO</name>
<feature type="compositionally biased region" description="Basic and acidic residues" evidence="1">
    <location>
        <begin position="67"/>
        <end position="87"/>
    </location>
</feature>
<accession>A0A317WW19</accession>
<feature type="region of interest" description="Disordered" evidence="1">
    <location>
        <begin position="26"/>
        <end position="48"/>
    </location>
</feature>
<dbReference type="VEuPathDB" id="FungiDB:BO70DRAFT_359956"/>
<comment type="caution">
    <text evidence="2">The sequence shown here is derived from an EMBL/GenBank/DDBJ whole genome shotgun (WGS) entry which is preliminary data.</text>
</comment>
<feature type="region of interest" description="Disordered" evidence="1">
    <location>
        <begin position="66"/>
        <end position="87"/>
    </location>
</feature>
<gene>
    <name evidence="2" type="ORF">BO70DRAFT_359956</name>
</gene>
<organism evidence="2 3">
    <name type="scientific">Aspergillus heteromorphus CBS 117.55</name>
    <dbReference type="NCBI Taxonomy" id="1448321"/>
    <lineage>
        <taxon>Eukaryota</taxon>
        <taxon>Fungi</taxon>
        <taxon>Dikarya</taxon>
        <taxon>Ascomycota</taxon>
        <taxon>Pezizomycotina</taxon>
        <taxon>Eurotiomycetes</taxon>
        <taxon>Eurotiomycetidae</taxon>
        <taxon>Eurotiales</taxon>
        <taxon>Aspergillaceae</taxon>
        <taxon>Aspergillus</taxon>
        <taxon>Aspergillus subgen. Circumdati</taxon>
    </lineage>
</organism>
<keyword evidence="3" id="KW-1185">Reference proteome</keyword>
<reference evidence="2 3" key="1">
    <citation type="submission" date="2016-12" db="EMBL/GenBank/DDBJ databases">
        <title>The genomes of Aspergillus section Nigri reveals drivers in fungal speciation.</title>
        <authorList>
            <consortium name="DOE Joint Genome Institute"/>
            <person name="Vesth T.C."/>
            <person name="Nybo J."/>
            <person name="Theobald S."/>
            <person name="Brandl J."/>
            <person name="Frisvad J.C."/>
            <person name="Nielsen K.F."/>
            <person name="Lyhne E.K."/>
            <person name="Kogle M.E."/>
            <person name="Kuo A."/>
            <person name="Riley R."/>
            <person name="Clum A."/>
            <person name="Nolan M."/>
            <person name="Lipzen A."/>
            <person name="Salamov A."/>
            <person name="Henrissat B."/>
            <person name="Wiebenga A."/>
            <person name="De Vries R.P."/>
            <person name="Grigoriev I.V."/>
            <person name="Mortensen U.H."/>
            <person name="Andersen M.R."/>
            <person name="Baker S.E."/>
        </authorList>
    </citation>
    <scope>NUCLEOTIDE SEQUENCE [LARGE SCALE GENOMIC DNA]</scope>
    <source>
        <strain evidence="2 3">CBS 117.55</strain>
    </source>
</reference>
<dbReference type="RefSeq" id="XP_025402036.1">
    <property type="nucleotide sequence ID" value="XM_025542662.1"/>
</dbReference>
<dbReference type="AlphaFoldDB" id="A0A317WW19"/>
<evidence type="ECO:0000313" key="2">
    <source>
        <dbReference type="EMBL" id="PWY88500.1"/>
    </source>
</evidence>
<dbReference type="GeneID" id="37064899"/>
<dbReference type="Proteomes" id="UP000247233">
    <property type="component" value="Unassembled WGS sequence"/>
</dbReference>
<proteinExistence type="predicted"/>
<evidence type="ECO:0000313" key="3">
    <source>
        <dbReference type="Proteomes" id="UP000247233"/>
    </source>
</evidence>
<evidence type="ECO:0000256" key="1">
    <source>
        <dbReference type="SAM" id="MobiDB-lite"/>
    </source>
</evidence>
<dbReference type="EMBL" id="MSFL01000005">
    <property type="protein sequence ID" value="PWY88500.1"/>
    <property type="molecule type" value="Genomic_DNA"/>
</dbReference>
<sequence>MDTGSRFHSIAHNCKSSRHLVIQSMQHLRARPPPGEIRNPDEPTGTTARGRARLRGLWHRIPLVTERPMKSTHVDGAGRIEPETAHG</sequence>
<protein>
    <submittedName>
        <fullName evidence="2">Uncharacterized protein</fullName>
    </submittedName>
</protein>